<dbReference type="SUPFAM" id="SSF54862">
    <property type="entry name" value="4Fe-4S ferredoxins"/>
    <property type="match status" value="1"/>
</dbReference>
<gene>
    <name evidence="6" type="primary">napF</name>
    <name evidence="8" type="ORF">GGE12_007035</name>
</gene>
<evidence type="ECO:0000256" key="4">
    <source>
        <dbReference type="ARBA" id="ARBA00023004"/>
    </source>
</evidence>
<feature type="domain" description="4Fe-4S ferredoxin-type" evidence="7">
    <location>
        <begin position="58"/>
        <end position="87"/>
    </location>
</feature>
<comment type="cofactor">
    <cofactor evidence="6">
        <name>[4Fe-4S] cluster</name>
        <dbReference type="ChEBI" id="CHEBI:49883"/>
    </cofactor>
</comment>
<dbReference type="HAMAP" id="MF_02201">
    <property type="entry name" value="NapF"/>
    <property type="match status" value="1"/>
</dbReference>
<feature type="domain" description="4Fe-4S ferredoxin-type" evidence="7">
    <location>
        <begin position="130"/>
        <end position="159"/>
    </location>
</feature>
<evidence type="ECO:0000259" key="7">
    <source>
        <dbReference type="PROSITE" id="PS51379"/>
    </source>
</evidence>
<feature type="binding site" evidence="6">
    <location>
        <position position="142"/>
    </location>
    <ligand>
        <name>[4Fe-4S] cluster</name>
        <dbReference type="ChEBI" id="CHEBI:49883"/>
        <label>3</label>
    </ligand>
</feature>
<dbReference type="AlphaFoldDB" id="A0A7W6RV56"/>
<evidence type="ECO:0000256" key="5">
    <source>
        <dbReference type="ARBA" id="ARBA00023014"/>
    </source>
</evidence>
<dbReference type="InterPro" id="IPR017896">
    <property type="entry name" value="4Fe4S_Fe-S-bd"/>
</dbReference>
<feature type="binding site" evidence="6">
    <location>
        <position position="36"/>
    </location>
    <ligand>
        <name>[4Fe-4S] cluster</name>
        <dbReference type="ChEBI" id="CHEBI:49883"/>
        <label>1</label>
    </ligand>
</feature>
<feature type="binding site" evidence="6">
    <location>
        <position position="39"/>
    </location>
    <ligand>
        <name>[4Fe-4S] cluster</name>
        <dbReference type="ChEBI" id="CHEBI:49883"/>
        <label>1</label>
    </ligand>
</feature>
<keyword evidence="4 6" id="KW-0408">Iron</keyword>
<proteinExistence type="inferred from homology"/>
<dbReference type="Pfam" id="PF12838">
    <property type="entry name" value="Fer4_7"/>
    <property type="match status" value="2"/>
</dbReference>
<feature type="binding site" evidence="6">
    <location>
        <position position="77"/>
    </location>
    <ligand>
        <name>[4Fe-4S] cluster</name>
        <dbReference type="ChEBI" id="CHEBI:49883"/>
        <label>2</label>
    </ligand>
</feature>
<dbReference type="PROSITE" id="PS00198">
    <property type="entry name" value="4FE4S_FER_1"/>
    <property type="match status" value="2"/>
</dbReference>
<comment type="function">
    <text evidence="6">Could be involved in the maturation of NapA, the catalytic subunit of the periplasmic nitrate reductase, before its export into the periplasm.</text>
</comment>
<keyword evidence="3 6" id="KW-0677">Repeat</keyword>
<evidence type="ECO:0000313" key="9">
    <source>
        <dbReference type="Proteomes" id="UP000533641"/>
    </source>
</evidence>
<dbReference type="Gene3D" id="3.30.70.20">
    <property type="match status" value="2"/>
</dbReference>
<evidence type="ECO:0000256" key="1">
    <source>
        <dbReference type="ARBA" id="ARBA00022485"/>
    </source>
</evidence>
<feature type="binding site" evidence="6">
    <location>
        <position position="46"/>
    </location>
    <ligand>
        <name>[4Fe-4S] cluster</name>
        <dbReference type="ChEBI" id="CHEBI:49883"/>
        <label>1</label>
    </ligand>
</feature>
<dbReference type="PANTHER" id="PTHR43687:SF4">
    <property type="entry name" value="BLR5484 PROTEIN"/>
    <property type="match status" value="1"/>
</dbReference>
<sequence>MRAEPLSRRQFLVGSPVSRHARIPPPGASAEGLEACTGCGLCAERCPTGIIRLVDALPSIDFELGECTFCGACKSACPEPVFQPEPAKRFAHVAVVTEGCLAKKDVACQSCGESCPEHAIRFRPRIGGPFLPELREEMCSGCGACLKICPVAAIALRARDMEAVDA</sequence>
<dbReference type="InterPro" id="IPR004496">
    <property type="entry name" value="NapF"/>
</dbReference>
<dbReference type="InterPro" id="IPR050572">
    <property type="entry name" value="Fe-S_Ferredoxin"/>
</dbReference>
<protein>
    <recommendedName>
        <fullName evidence="6">Ferredoxin-type protein NapF</fullName>
    </recommendedName>
</protein>
<comment type="similarity">
    <text evidence="6">Belongs to the NapF family.</text>
</comment>
<dbReference type="CDD" id="cd10564">
    <property type="entry name" value="NapF_like"/>
    <property type="match status" value="1"/>
</dbReference>
<evidence type="ECO:0000313" key="8">
    <source>
        <dbReference type="EMBL" id="MBB4279222.1"/>
    </source>
</evidence>
<evidence type="ECO:0000256" key="3">
    <source>
        <dbReference type="ARBA" id="ARBA00022737"/>
    </source>
</evidence>
<dbReference type="GO" id="GO:0005737">
    <property type="term" value="C:cytoplasm"/>
    <property type="evidence" value="ECO:0007669"/>
    <property type="project" value="UniProtKB-SubCell"/>
</dbReference>
<evidence type="ECO:0000256" key="6">
    <source>
        <dbReference type="HAMAP-Rule" id="MF_02201"/>
    </source>
</evidence>
<feature type="binding site" evidence="6">
    <location>
        <position position="145"/>
    </location>
    <ligand>
        <name>[4Fe-4S] cluster</name>
        <dbReference type="ChEBI" id="CHEBI:49883"/>
        <label>3</label>
    </ligand>
</feature>
<dbReference type="NCBIfam" id="TIGR00402">
    <property type="entry name" value="napF"/>
    <property type="match status" value="1"/>
</dbReference>
<dbReference type="GO" id="GO:0046872">
    <property type="term" value="F:metal ion binding"/>
    <property type="evidence" value="ECO:0007669"/>
    <property type="project" value="UniProtKB-KW"/>
</dbReference>
<reference evidence="8 9" key="1">
    <citation type="submission" date="2020-08" db="EMBL/GenBank/DDBJ databases">
        <title>Genomic Encyclopedia of Type Strains, Phase IV (KMG-V): Genome sequencing to study the core and pangenomes of soil and plant-associated prokaryotes.</title>
        <authorList>
            <person name="Whitman W."/>
        </authorList>
    </citation>
    <scope>NUCLEOTIDE SEQUENCE [LARGE SCALE GENOMIC DNA]</scope>
    <source>
        <strain evidence="8 9">SEMIA 402</strain>
    </source>
</reference>
<feature type="binding site" evidence="6">
    <location>
        <position position="67"/>
    </location>
    <ligand>
        <name>[4Fe-4S] cluster</name>
        <dbReference type="ChEBI" id="CHEBI:49883"/>
        <label>2</label>
    </ligand>
</feature>
<accession>A0A7W6RV56</accession>
<feature type="binding site" evidence="6">
    <location>
        <position position="149"/>
    </location>
    <ligand>
        <name>[4Fe-4S] cluster</name>
        <dbReference type="ChEBI" id="CHEBI:49883"/>
        <label>3</label>
    </ligand>
</feature>
<keyword evidence="2 6" id="KW-0479">Metal-binding</keyword>
<keyword evidence="6" id="KW-0963">Cytoplasm</keyword>
<feature type="binding site" evidence="6">
    <location>
        <position position="139"/>
    </location>
    <ligand>
        <name>[4Fe-4S] cluster</name>
        <dbReference type="ChEBI" id="CHEBI:49883"/>
        <label>3</label>
    </ligand>
</feature>
<comment type="subunit">
    <text evidence="6">Interacts with the cytoplasmic NapA precursor.</text>
</comment>
<dbReference type="PANTHER" id="PTHR43687">
    <property type="entry name" value="ADENYLYLSULFATE REDUCTASE, BETA SUBUNIT"/>
    <property type="match status" value="1"/>
</dbReference>
<dbReference type="EMBL" id="JACIGM010000025">
    <property type="protein sequence ID" value="MBB4279222.1"/>
    <property type="molecule type" value="Genomic_DNA"/>
</dbReference>
<organism evidence="8 9">
    <name type="scientific">Rhizobium mongolense</name>
    <dbReference type="NCBI Taxonomy" id="57676"/>
    <lineage>
        <taxon>Bacteria</taxon>
        <taxon>Pseudomonadati</taxon>
        <taxon>Pseudomonadota</taxon>
        <taxon>Alphaproteobacteria</taxon>
        <taxon>Hyphomicrobiales</taxon>
        <taxon>Rhizobiaceae</taxon>
        <taxon>Rhizobium/Agrobacterium group</taxon>
        <taxon>Rhizobium</taxon>
    </lineage>
</organism>
<keyword evidence="5 6" id="KW-0411">Iron-sulfur</keyword>
<keyword evidence="1 6" id="KW-0004">4Fe-4S</keyword>
<feature type="domain" description="4Fe-4S ferredoxin-type" evidence="7">
    <location>
        <begin position="26"/>
        <end position="56"/>
    </location>
</feature>
<dbReference type="GO" id="GO:0051539">
    <property type="term" value="F:4 iron, 4 sulfur cluster binding"/>
    <property type="evidence" value="ECO:0007669"/>
    <property type="project" value="UniProtKB-UniRule"/>
</dbReference>
<feature type="binding site" evidence="6">
    <location>
        <position position="42"/>
    </location>
    <ligand>
        <name>[4Fe-4S] cluster</name>
        <dbReference type="ChEBI" id="CHEBI:49883"/>
        <label>1</label>
    </ligand>
</feature>
<feature type="binding site" evidence="6">
    <location>
        <position position="73"/>
    </location>
    <ligand>
        <name>[4Fe-4S] cluster</name>
        <dbReference type="ChEBI" id="CHEBI:49883"/>
        <label>2</label>
    </ligand>
</feature>
<feature type="binding site" evidence="6">
    <location>
        <position position="70"/>
    </location>
    <ligand>
        <name>[4Fe-4S] cluster</name>
        <dbReference type="ChEBI" id="CHEBI:49883"/>
        <label>2</label>
    </ligand>
</feature>
<dbReference type="RefSeq" id="WP_183930663.1">
    <property type="nucleotide sequence ID" value="NZ_JACIGM010000025.1"/>
</dbReference>
<evidence type="ECO:0000256" key="2">
    <source>
        <dbReference type="ARBA" id="ARBA00022723"/>
    </source>
</evidence>
<comment type="subcellular location">
    <subcellularLocation>
        <location evidence="6">Cytoplasm</location>
    </subcellularLocation>
</comment>
<dbReference type="PROSITE" id="PS51379">
    <property type="entry name" value="4FE4S_FER_2"/>
    <property type="match status" value="3"/>
</dbReference>
<dbReference type="Proteomes" id="UP000533641">
    <property type="component" value="Unassembled WGS sequence"/>
</dbReference>
<dbReference type="InterPro" id="IPR017900">
    <property type="entry name" value="4Fe4S_Fe_S_CS"/>
</dbReference>
<name>A0A7W6RV56_9HYPH</name>
<comment type="caution">
    <text evidence="8">The sequence shown here is derived from an EMBL/GenBank/DDBJ whole genome shotgun (WGS) entry which is preliminary data.</text>
</comment>